<gene>
    <name evidence="2" type="ORF">C4544_00385</name>
</gene>
<dbReference type="CDD" id="cd04181">
    <property type="entry name" value="NTP_transferase"/>
    <property type="match status" value="1"/>
</dbReference>
<comment type="caution">
    <text evidence="2">The sequence shown here is derived from an EMBL/GenBank/DDBJ whole genome shotgun (WGS) entry which is preliminary data.</text>
</comment>
<reference evidence="2 3" key="1">
    <citation type="journal article" date="2017" name="ISME J.">
        <title>Energy and carbon metabolisms in a deep terrestrial subsurface fluid microbial community.</title>
        <authorList>
            <person name="Momper L."/>
            <person name="Jungbluth S.P."/>
            <person name="Lee M.D."/>
            <person name="Amend J.P."/>
        </authorList>
    </citation>
    <scope>NUCLEOTIDE SEQUENCE [LARGE SCALE GENOMIC DNA]</scope>
    <source>
        <strain evidence="2">SURF_29</strain>
    </source>
</reference>
<proteinExistence type="predicted"/>
<sequence length="346" mass="38920">MGLGFYFGKGLCYNVGLTKGKAMKAIILAGGYATRLWPLTKERAKPLLLINGKPIVTHLVEKLPKNMEIFLVTNLKFKQSFRDWQKNLGRDVNLVFDDARKEAEKPGALGAIANTIHDKGIDEDVLVLGGDNYFQFSFKEFIKEYSGAPLICAYDIGDKQDASKFGVLTAKGKRVVSFEEKPKNPKSTLVNTLCMAIPKNSFPLLFQFVKDYSDNTGEFVKYLIKKDKVNVHITKKDWFDIGSFQGYLQAHLSVARERGEEENFYGVDFVGKNTLEGKVFIDKGTVIKNSYLKDCIILEDCKIVDSHITNCIIDRSVSINGCKRKDEILEEKSIVCKGDKCKVPIK</sequence>
<name>A0A419DGU0_9BACT</name>
<organism evidence="2 3">
    <name type="scientific">candidate division WS5 bacterium</name>
    <dbReference type="NCBI Taxonomy" id="2093353"/>
    <lineage>
        <taxon>Bacteria</taxon>
        <taxon>candidate division WS5</taxon>
    </lineage>
</organism>
<evidence type="ECO:0000259" key="1">
    <source>
        <dbReference type="Pfam" id="PF00483"/>
    </source>
</evidence>
<evidence type="ECO:0000313" key="3">
    <source>
        <dbReference type="Proteomes" id="UP000285655"/>
    </source>
</evidence>
<dbReference type="InterPro" id="IPR029044">
    <property type="entry name" value="Nucleotide-diphossugar_trans"/>
</dbReference>
<dbReference type="InterPro" id="IPR005835">
    <property type="entry name" value="NTP_transferase_dom"/>
</dbReference>
<dbReference type="Proteomes" id="UP000285655">
    <property type="component" value="Unassembled WGS sequence"/>
</dbReference>
<protein>
    <submittedName>
        <fullName evidence="2">NDP-sugar synthase</fullName>
    </submittedName>
</protein>
<feature type="domain" description="Nucleotidyl transferase" evidence="1">
    <location>
        <begin position="24"/>
        <end position="255"/>
    </location>
</feature>
<evidence type="ECO:0000313" key="2">
    <source>
        <dbReference type="EMBL" id="RJO62290.1"/>
    </source>
</evidence>
<accession>A0A419DGU0</accession>
<dbReference type="PANTHER" id="PTHR42883">
    <property type="entry name" value="GLUCOSE-1-PHOSPHATE THYMIDYLTRANSFERASE"/>
    <property type="match status" value="1"/>
</dbReference>
<dbReference type="PANTHER" id="PTHR42883:SF2">
    <property type="entry name" value="THYMIDYLYLTRANSFERASE"/>
    <property type="match status" value="1"/>
</dbReference>
<dbReference type="AlphaFoldDB" id="A0A419DGU0"/>
<dbReference type="Pfam" id="PF00483">
    <property type="entry name" value="NTP_transferase"/>
    <property type="match status" value="1"/>
</dbReference>
<dbReference type="Gene3D" id="3.90.550.10">
    <property type="entry name" value="Spore Coat Polysaccharide Biosynthesis Protein SpsA, Chain A"/>
    <property type="match status" value="1"/>
</dbReference>
<dbReference type="SUPFAM" id="SSF53448">
    <property type="entry name" value="Nucleotide-diphospho-sugar transferases"/>
    <property type="match status" value="1"/>
</dbReference>
<dbReference type="EMBL" id="QZJW01000002">
    <property type="protein sequence ID" value="RJO62290.1"/>
    <property type="molecule type" value="Genomic_DNA"/>
</dbReference>